<feature type="signal peptide" evidence="1">
    <location>
        <begin position="1"/>
        <end position="30"/>
    </location>
</feature>
<proteinExistence type="predicted"/>
<sequence length="46" mass="5253">MKKVFKNSLRVVNTLLLIGLSFISMVSASAQKDKDTYQKQIDEHIN</sequence>
<name>A0A7W5ZRS0_9BACT</name>
<keyword evidence="1" id="KW-0732">Signal</keyword>
<dbReference type="RefSeq" id="WP_164490139.1">
    <property type="nucleotide sequence ID" value="NZ_JACIBY010000013.1"/>
</dbReference>
<evidence type="ECO:0000313" key="3">
    <source>
        <dbReference type="Proteomes" id="UP000541352"/>
    </source>
</evidence>
<keyword evidence="3" id="KW-1185">Reference proteome</keyword>
<accession>A0A7W5ZRS0</accession>
<evidence type="ECO:0000313" key="2">
    <source>
        <dbReference type="EMBL" id="MBB3840866.1"/>
    </source>
</evidence>
<dbReference type="EMBL" id="JACIBY010000013">
    <property type="protein sequence ID" value="MBB3840866.1"/>
    <property type="molecule type" value="Genomic_DNA"/>
</dbReference>
<gene>
    <name evidence="2" type="ORF">FHS57_004887</name>
</gene>
<reference evidence="2 3" key="1">
    <citation type="submission" date="2020-08" db="EMBL/GenBank/DDBJ databases">
        <title>Genomic Encyclopedia of Type Strains, Phase IV (KMG-IV): sequencing the most valuable type-strain genomes for metagenomic binning, comparative biology and taxonomic classification.</title>
        <authorList>
            <person name="Goeker M."/>
        </authorList>
    </citation>
    <scope>NUCLEOTIDE SEQUENCE [LARGE SCALE GENOMIC DNA]</scope>
    <source>
        <strain evidence="2 3">DSM 17976</strain>
    </source>
</reference>
<evidence type="ECO:0000256" key="1">
    <source>
        <dbReference type="SAM" id="SignalP"/>
    </source>
</evidence>
<organism evidence="2 3">
    <name type="scientific">Runella defluvii</name>
    <dbReference type="NCBI Taxonomy" id="370973"/>
    <lineage>
        <taxon>Bacteria</taxon>
        <taxon>Pseudomonadati</taxon>
        <taxon>Bacteroidota</taxon>
        <taxon>Cytophagia</taxon>
        <taxon>Cytophagales</taxon>
        <taxon>Spirosomataceae</taxon>
        <taxon>Runella</taxon>
    </lineage>
</organism>
<feature type="chain" id="PRO_5030827351" evidence="1">
    <location>
        <begin position="31"/>
        <end position="46"/>
    </location>
</feature>
<dbReference type="AlphaFoldDB" id="A0A7W5ZRS0"/>
<protein>
    <submittedName>
        <fullName evidence="2">Uncharacterized protein</fullName>
    </submittedName>
</protein>
<dbReference type="Proteomes" id="UP000541352">
    <property type="component" value="Unassembled WGS sequence"/>
</dbReference>
<comment type="caution">
    <text evidence="2">The sequence shown here is derived from an EMBL/GenBank/DDBJ whole genome shotgun (WGS) entry which is preliminary data.</text>
</comment>